<dbReference type="Proteomes" id="UP000464751">
    <property type="component" value="Chromosome"/>
</dbReference>
<organism evidence="1 2">
    <name type="scientific">Ancylobacter pratisalsi</name>
    <dbReference type="NCBI Taxonomy" id="1745854"/>
    <lineage>
        <taxon>Bacteria</taxon>
        <taxon>Pseudomonadati</taxon>
        <taxon>Pseudomonadota</taxon>
        <taxon>Alphaproteobacteria</taxon>
        <taxon>Hyphomicrobiales</taxon>
        <taxon>Xanthobacteraceae</taxon>
        <taxon>Ancylobacter</taxon>
    </lineage>
</organism>
<gene>
    <name evidence="1" type="ORF">G3A50_02215</name>
</gene>
<protein>
    <submittedName>
        <fullName evidence="1">Uncharacterized protein</fullName>
    </submittedName>
</protein>
<dbReference type="PROSITE" id="PS51257">
    <property type="entry name" value="PROKAR_LIPOPROTEIN"/>
    <property type="match status" value="1"/>
</dbReference>
<dbReference type="AlphaFoldDB" id="A0A6P1YH77"/>
<reference evidence="1 2" key="1">
    <citation type="submission" date="2020-02" db="EMBL/GenBank/DDBJ databases">
        <authorList>
            <person name="Li G."/>
        </authorList>
    </citation>
    <scope>NUCLEOTIDE SEQUENCE [LARGE SCALE GENOMIC DNA]</scope>
    <source>
        <strain evidence="1 2">DSM 102029</strain>
    </source>
</reference>
<dbReference type="EMBL" id="CP048630">
    <property type="protein sequence ID" value="QIB32648.1"/>
    <property type="molecule type" value="Genomic_DNA"/>
</dbReference>
<proteinExistence type="predicted"/>
<keyword evidence="2" id="KW-1185">Reference proteome</keyword>
<evidence type="ECO:0000313" key="2">
    <source>
        <dbReference type="Proteomes" id="UP000464751"/>
    </source>
</evidence>
<dbReference type="KEGG" id="apra:G3A50_02215"/>
<dbReference type="RefSeq" id="WP_163073701.1">
    <property type="nucleotide sequence ID" value="NZ_CP048630.1"/>
</dbReference>
<name>A0A6P1YH77_9HYPH</name>
<sequence>MPRKLLVADLLCGAGGSSTGCIQALLALGWQLDDIVLACVNHWPVSPAFREAAE</sequence>
<evidence type="ECO:0000313" key="1">
    <source>
        <dbReference type="EMBL" id="QIB32648.1"/>
    </source>
</evidence>
<accession>A0A6P1YH77</accession>